<keyword evidence="1" id="KW-0132">Cell division</keyword>
<dbReference type="GO" id="GO:0005737">
    <property type="term" value="C:cytoplasm"/>
    <property type="evidence" value="ECO:0000318"/>
    <property type="project" value="GO_Central"/>
</dbReference>
<dbReference type="GO" id="GO:0016538">
    <property type="term" value="F:cyclin-dependent protein serine/threonine kinase regulator activity"/>
    <property type="evidence" value="ECO:0000318"/>
    <property type="project" value="GO_Central"/>
</dbReference>
<evidence type="ECO:0000256" key="1">
    <source>
        <dbReference type="ARBA" id="ARBA00022618"/>
    </source>
</evidence>
<dbReference type="AlphaFoldDB" id="B8BRZ5"/>
<dbReference type="EMBL" id="CM000638">
    <property type="protein sequence ID" value="EED96630.1"/>
    <property type="molecule type" value="Genomic_DNA"/>
</dbReference>
<dbReference type="InParanoid" id="B8BRZ5"/>
<proteinExistence type="inferred from homology"/>
<sequence length="341" mass="38802">MLLQMAMSSEEEIASLLESTSVQASVIVDRLTAMQRQERTHQYACSDYIGDESKYNVHICRQRHVQSVDTESRVKMIQWMYEVSDFCKFNRSTVAISVSFLDRFLSTNHPIAREAIHSMGKYQLSAMVCLYLAVKMYEQMAIDPTLMAEISKGCYTEQAIEEMEEDILMALGWRISGPVSHDFINHMIALIPSSAYNHDETIAMALYDFTKFQAELAILDYDLSCLCCPSMIALACILNSSEGISERLLSARSRYDFLRCIADETGVDPYSVEVNEIRKRLLRLFVEHSGYELPQIAEIVPVCYDASIYQCYAEQPKNSDEDMDDIVSPTSVRNVFGEGMM</sequence>
<dbReference type="PANTHER" id="PTHR10177">
    <property type="entry name" value="CYCLINS"/>
    <property type="match status" value="1"/>
</dbReference>
<evidence type="ECO:0000259" key="5">
    <source>
        <dbReference type="SMART" id="SM00385"/>
    </source>
</evidence>
<dbReference type="InterPro" id="IPR013763">
    <property type="entry name" value="Cyclin-like_dom"/>
</dbReference>
<dbReference type="InterPro" id="IPR006671">
    <property type="entry name" value="Cyclin_N"/>
</dbReference>
<dbReference type="GeneID" id="7449068"/>
<dbReference type="eggNOG" id="KOG0653">
    <property type="taxonomic scope" value="Eukaryota"/>
</dbReference>
<dbReference type="FunFam" id="1.10.472.10:FF:000093">
    <property type="entry name" value="Predicted protein"/>
    <property type="match status" value="1"/>
</dbReference>
<dbReference type="GO" id="GO:0000082">
    <property type="term" value="P:G1/S transition of mitotic cell cycle"/>
    <property type="evidence" value="ECO:0000318"/>
    <property type="project" value="GO_Central"/>
</dbReference>
<evidence type="ECO:0000313" key="6">
    <source>
        <dbReference type="EMBL" id="EED96630.1"/>
    </source>
</evidence>
<keyword evidence="2 4" id="KW-0195">Cyclin</keyword>
<dbReference type="Proteomes" id="UP000001449">
    <property type="component" value="Chromosome 1"/>
</dbReference>
<dbReference type="InterPro" id="IPR036915">
    <property type="entry name" value="Cyclin-like_sf"/>
</dbReference>
<evidence type="ECO:0000256" key="3">
    <source>
        <dbReference type="ARBA" id="ARBA00023306"/>
    </source>
</evidence>
<protein>
    <recommendedName>
        <fullName evidence="5">Cyclin-like domain-containing protein</fullName>
    </recommendedName>
</protein>
<dbReference type="PaxDb" id="35128-Thaps20999"/>
<feature type="domain" description="Cyclin-like" evidence="5">
    <location>
        <begin position="78"/>
        <end position="169"/>
    </location>
</feature>
<dbReference type="Pfam" id="PF00134">
    <property type="entry name" value="Cyclin_N"/>
    <property type="match status" value="1"/>
</dbReference>
<gene>
    <name evidence="6" type="ORF">THAPSDRAFT_20999</name>
</gene>
<evidence type="ECO:0000313" key="7">
    <source>
        <dbReference type="Proteomes" id="UP000001449"/>
    </source>
</evidence>
<dbReference type="SUPFAM" id="SSF47954">
    <property type="entry name" value="Cyclin-like"/>
    <property type="match status" value="1"/>
</dbReference>
<evidence type="ECO:0000256" key="4">
    <source>
        <dbReference type="RuleBase" id="RU000383"/>
    </source>
</evidence>
<reference evidence="6 7" key="1">
    <citation type="journal article" date="2004" name="Science">
        <title>The genome of the diatom Thalassiosira pseudonana: ecology, evolution, and metabolism.</title>
        <authorList>
            <person name="Armbrust E.V."/>
            <person name="Berges J.A."/>
            <person name="Bowler C."/>
            <person name="Green B.R."/>
            <person name="Martinez D."/>
            <person name="Putnam N.H."/>
            <person name="Zhou S."/>
            <person name="Allen A.E."/>
            <person name="Apt K.E."/>
            <person name="Bechner M."/>
            <person name="Brzezinski M.A."/>
            <person name="Chaal B.K."/>
            <person name="Chiovitti A."/>
            <person name="Davis A.K."/>
            <person name="Demarest M.S."/>
            <person name="Detter J.C."/>
            <person name="Glavina T."/>
            <person name="Goodstein D."/>
            <person name="Hadi M.Z."/>
            <person name="Hellsten U."/>
            <person name="Hildebrand M."/>
            <person name="Jenkins B.D."/>
            <person name="Jurka J."/>
            <person name="Kapitonov V.V."/>
            <person name="Kroger N."/>
            <person name="Lau W.W."/>
            <person name="Lane T.W."/>
            <person name="Larimer F.W."/>
            <person name="Lippmeier J.C."/>
            <person name="Lucas S."/>
            <person name="Medina M."/>
            <person name="Montsant A."/>
            <person name="Obornik M."/>
            <person name="Parker M.S."/>
            <person name="Palenik B."/>
            <person name="Pazour G.J."/>
            <person name="Richardson P.M."/>
            <person name="Rynearson T.A."/>
            <person name="Saito M.A."/>
            <person name="Schwartz D.C."/>
            <person name="Thamatrakoln K."/>
            <person name="Valentin K."/>
            <person name="Vardi A."/>
            <person name="Wilkerson F.P."/>
            <person name="Rokhsar D.S."/>
        </authorList>
    </citation>
    <scope>NUCLEOTIDE SEQUENCE [LARGE SCALE GENOMIC DNA]</scope>
    <source>
        <strain evidence="6 7">CCMP1335</strain>
    </source>
</reference>
<dbReference type="GO" id="GO:0000307">
    <property type="term" value="C:cyclin-dependent protein kinase holoenzyme complex"/>
    <property type="evidence" value="ECO:0000318"/>
    <property type="project" value="GO_Central"/>
</dbReference>
<dbReference type="SMART" id="SM00385">
    <property type="entry name" value="CYCLIN"/>
    <property type="match status" value="1"/>
</dbReference>
<dbReference type="RefSeq" id="XP_002286989.1">
    <property type="nucleotide sequence ID" value="XM_002286953.1"/>
</dbReference>
<keyword evidence="3" id="KW-0131">Cell cycle</keyword>
<dbReference type="InterPro" id="IPR039361">
    <property type="entry name" value="Cyclin"/>
</dbReference>
<name>B8BRZ5_THAPS</name>
<dbReference type="GO" id="GO:0005634">
    <property type="term" value="C:nucleus"/>
    <property type="evidence" value="ECO:0000318"/>
    <property type="project" value="GO_Central"/>
</dbReference>
<dbReference type="KEGG" id="tps:THAPSDRAFT_20999"/>
<dbReference type="Gene3D" id="1.10.472.10">
    <property type="entry name" value="Cyclin-like"/>
    <property type="match status" value="2"/>
</dbReference>
<organism evidence="6 7">
    <name type="scientific">Thalassiosira pseudonana</name>
    <name type="common">Marine diatom</name>
    <name type="synonym">Cyclotella nana</name>
    <dbReference type="NCBI Taxonomy" id="35128"/>
    <lineage>
        <taxon>Eukaryota</taxon>
        <taxon>Sar</taxon>
        <taxon>Stramenopiles</taxon>
        <taxon>Ochrophyta</taxon>
        <taxon>Bacillariophyta</taxon>
        <taxon>Coscinodiscophyceae</taxon>
        <taxon>Thalassiosirophycidae</taxon>
        <taxon>Thalassiosirales</taxon>
        <taxon>Thalassiosiraceae</taxon>
        <taxon>Thalassiosira</taxon>
    </lineage>
</organism>
<evidence type="ECO:0000256" key="2">
    <source>
        <dbReference type="ARBA" id="ARBA00023127"/>
    </source>
</evidence>
<dbReference type="InterPro" id="IPR048258">
    <property type="entry name" value="Cyclins_cyclin-box"/>
</dbReference>
<reference evidence="6 7" key="2">
    <citation type="journal article" date="2008" name="Nature">
        <title>The Phaeodactylum genome reveals the evolutionary history of diatom genomes.</title>
        <authorList>
            <person name="Bowler C."/>
            <person name="Allen A.E."/>
            <person name="Badger J.H."/>
            <person name="Grimwood J."/>
            <person name="Jabbari K."/>
            <person name="Kuo A."/>
            <person name="Maheswari U."/>
            <person name="Martens C."/>
            <person name="Maumus F."/>
            <person name="Otillar R.P."/>
            <person name="Rayko E."/>
            <person name="Salamov A."/>
            <person name="Vandepoele K."/>
            <person name="Beszteri B."/>
            <person name="Gruber A."/>
            <person name="Heijde M."/>
            <person name="Katinka M."/>
            <person name="Mock T."/>
            <person name="Valentin K."/>
            <person name="Verret F."/>
            <person name="Berges J.A."/>
            <person name="Brownlee C."/>
            <person name="Cadoret J.P."/>
            <person name="Chiovitti A."/>
            <person name="Choi C.J."/>
            <person name="Coesel S."/>
            <person name="De Martino A."/>
            <person name="Detter J.C."/>
            <person name="Durkin C."/>
            <person name="Falciatore A."/>
            <person name="Fournet J."/>
            <person name="Haruta M."/>
            <person name="Huysman M.J."/>
            <person name="Jenkins B.D."/>
            <person name="Jiroutova K."/>
            <person name="Jorgensen R.E."/>
            <person name="Joubert Y."/>
            <person name="Kaplan A."/>
            <person name="Kroger N."/>
            <person name="Kroth P.G."/>
            <person name="La Roche J."/>
            <person name="Lindquist E."/>
            <person name="Lommer M."/>
            <person name="Martin-Jezequel V."/>
            <person name="Lopez P.J."/>
            <person name="Lucas S."/>
            <person name="Mangogna M."/>
            <person name="McGinnis K."/>
            <person name="Medlin L.K."/>
            <person name="Montsant A."/>
            <person name="Oudot-Le Secq M.P."/>
            <person name="Napoli C."/>
            <person name="Obornik M."/>
            <person name="Parker M.S."/>
            <person name="Petit J.L."/>
            <person name="Porcel B.M."/>
            <person name="Poulsen N."/>
            <person name="Robison M."/>
            <person name="Rychlewski L."/>
            <person name="Rynearson T.A."/>
            <person name="Schmutz J."/>
            <person name="Shapiro H."/>
            <person name="Siaut M."/>
            <person name="Stanley M."/>
            <person name="Sussman M.R."/>
            <person name="Taylor A.R."/>
            <person name="Vardi A."/>
            <person name="von Dassow P."/>
            <person name="Vyverman W."/>
            <person name="Willis A."/>
            <person name="Wyrwicz L.S."/>
            <person name="Rokhsar D.S."/>
            <person name="Weissenbach J."/>
            <person name="Armbrust E.V."/>
            <person name="Green B.R."/>
            <person name="Van de Peer Y."/>
            <person name="Grigoriev I.V."/>
        </authorList>
    </citation>
    <scope>NUCLEOTIDE SEQUENCE [LARGE SCALE GENOMIC DNA]</scope>
    <source>
        <strain evidence="6 7">CCMP1335</strain>
    </source>
</reference>
<dbReference type="FunFam" id="1.10.472.10:FF:000227">
    <property type="entry name" value="Cyclin protein"/>
    <property type="match status" value="1"/>
</dbReference>
<dbReference type="PROSITE" id="PS00292">
    <property type="entry name" value="CYCLINS"/>
    <property type="match status" value="1"/>
</dbReference>
<accession>B8BRZ5</accession>
<dbReference type="STRING" id="35128.B8BRZ5"/>
<keyword evidence="7" id="KW-1185">Reference proteome</keyword>
<dbReference type="GO" id="GO:0051301">
    <property type="term" value="P:cell division"/>
    <property type="evidence" value="ECO:0007669"/>
    <property type="project" value="UniProtKB-KW"/>
</dbReference>
<comment type="similarity">
    <text evidence="4">Belongs to the cyclin family.</text>
</comment>
<dbReference type="HOGENOM" id="CLU_067459_1_0_1"/>